<dbReference type="InterPro" id="IPR016181">
    <property type="entry name" value="Acyl_CoA_acyltransferase"/>
</dbReference>
<proteinExistence type="predicted"/>
<reference evidence="2" key="1">
    <citation type="submission" date="2016-09" db="EMBL/GenBank/DDBJ databases">
        <title>Genome sequence of Chlorobaculum limnaeum.</title>
        <authorList>
            <person name="Liu Z."/>
            <person name="Tank M."/>
            <person name="Bryant D.A."/>
        </authorList>
    </citation>
    <scope>NUCLEOTIDE SEQUENCE [LARGE SCALE GENOMIC DNA]</scope>
    <source>
        <strain evidence="2">DSM 1677</strain>
    </source>
</reference>
<dbReference type="GO" id="GO:0016747">
    <property type="term" value="F:acyltransferase activity, transferring groups other than amino-acyl groups"/>
    <property type="evidence" value="ECO:0007669"/>
    <property type="project" value="InterPro"/>
</dbReference>
<evidence type="ECO:0000313" key="2">
    <source>
        <dbReference type="EMBL" id="AOS82955.1"/>
    </source>
</evidence>
<dbReference type="RefSeq" id="WP_069808685.1">
    <property type="nucleotide sequence ID" value="NZ_CP017305.1"/>
</dbReference>
<organism evidence="2 3">
    <name type="scientific">Chlorobaculum limnaeum</name>
    <dbReference type="NCBI Taxonomy" id="274537"/>
    <lineage>
        <taxon>Bacteria</taxon>
        <taxon>Pseudomonadati</taxon>
        <taxon>Chlorobiota</taxon>
        <taxon>Chlorobiia</taxon>
        <taxon>Chlorobiales</taxon>
        <taxon>Chlorobiaceae</taxon>
        <taxon>Chlorobaculum</taxon>
    </lineage>
</organism>
<dbReference type="Gene3D" id="3.40.630.30">
    <property type="match status" value="1"/>
</dbReference>
<gene>
    <name evidence="2" type="ORF">BIU88_01615</name>
</gene>
<keyword evidence="3" id="KW-1185">Reference proteome</keyword>
<dbReference type="STRING" id="274537.BIU88_01615"/>
<dbReference type="Proteomes" id="UP000095185">
    <property type="component" value="Chromosome"/>
</dbReference>
<dbReference type="OrthoDB" id="9786032at2"/>
<dbReference type="SUPFAM" id="SSF55729">
    <property type="entry name" value="Acyl-CoA N-acyltransferases (Nat)"/>
    <property type="match status" value="1"/>
</dbReference>
<dbReference type="CDD" id="cd04301">
    <property type="entry name" value="NAT_SF"/>
    <property type="match status" value="1"/>
</dbReference>
<evidence type="ECO:0000259" key="1">
    <source>
        <dbReference type="PROSITE" id="PS51186"/>
    </source>
</evidence>
<dbReference type="AlphaFoldDB" id="A0A1D8D0L7"/>
<accession>A0A1D8D0L7</accession>
<evidence type="ECO:0000313" key="3">
    <source>
        <dbReference type="Proteomes" id="UP000095185"/>
    </source>
</evidence>
<sequence>MCFQLLPLNPKHLSQFKKDMQESFQQGAVDEFSDIDIEILPERDIDRSLSAKGACAYEAILNGEIVGGAVVLINNETHHNHLDFLYVKKGTHSKGVGLLIWNAIEAQYPETKTWETHTPYFEKRNIHFYVNKCGFHIVEYFNKYHNDPNEIDEAEKFPETDYFADFFRFEKNMNEPHS</sequence>
<protein>
    <submittedName>
        <fullName evidence="2">GNAT family N-acetyltransferase</fullName>
    </submittedName>
</protein>
<dbReference type="KEGG" id="clz:BIU88_01615"/>
<dbReference type="PROSITE" id="PS51186">
    <property type="entry name" value="GNAT"/>
    <property type="match status" value="1"/>
</dbReference>
<feature type="domain" description="N-acetyltransferase" evidence="1">
    <location>
        <begin position="3"/>
        <end position="158"/>
    </location>
</feature>
<name>A0A1D8D0L7_CHLLM</name>
<dbReference type="InterPro" id="IPR000182">
    <property type="entry name" value="GNAT_dom"/>
</dbReference>
<dbReference type="EMBL" id="CP017305">
    <property type="protein sequence ID" value="AOS82955.1"/>
    <property type="molecule type" value="Genomic_DNA"/>
</dbReference>
<dbReference type="Pfam" id="PF00583">
    <property type="entry name" value="Acetyltransf_1"/>
    <property type="match status" value="1"/>
</dbReference>